<gene>
    <name evidence="1" type="ORF">SACU0126_LOCUS771</name>
</gene>
<sequence length="162" mass="17681">MRETLTRAGLIGTAARGLRDFAARHGLDAVALAELSKLFAASVDEHRHDAVAYEWDEIHNLIVHNSVGCSLVIINLPDAPNPEGHDREEEEAKAISAELNGTIPRGFSTNSLPFSSDGSKAADPDLMDSYIRYMDYVEGIAENLPRVLFVHGAGREVIRFAP</sequence>
<organism evidence="1">
    <name type="scientific">Strombidinopsis acuminata</name>
    <dbReference type="NCBI Taxonomy" id="141414"/>
    <lineage>
        <taxon>Eukaryota</taxon>
        <taxon>Sar</taxon>
        <taxon>Alveolata</taxon>
        <taxon>Ciliophora</taxon>
        <taxon>Intramacronucleata</taxon>
        <taxon>Spirotrichea</taxon>
        <taxon>Choreotrichia</taxon>
        <taxon>Choreotrichida</taxon>
        <taxon>Strombidinopsidae</taxon>
        <taxon>Strombidinopsis</taxon>
    </lineage>
</organism>
<dbReference type="AlphaFoldDB" id="A0A7S3RBL7"/>
<evidence type="ECO:0000313" key="1">
    <source>
        <dbReference type="EMBL" id="CAE0519414.1"/>
    </source>
</evidence>
<reference evidence="1" key="1">
    <citation type="submission" date="2021-01" db="EMBL/GenBank/DDBJ databases">
        <authorList>
            <person name="Corre E."/>
            <person name="Pelletier E."/>
            <person name="Niang G."/>
            <person name="Scheremetjew M."/>
            <person name="Finn R."/>
            <person name="Kale V."/>
            <person name="Holt S."/>
            <person name="Cochrane G."/>
            <person name="Meng A."/>
            <person name="Brown T."/>
            <person name="Cohen L."/>
        </authorList>
    </citation>
    <scope>NUCLEOTIDE SEQUENCE</scope>
    <source>
        <strain evidence="1">SPMC142</strain>
    </source>
</reference>
<proteinExistence type="predicted"/>
<protein>
    <submittedName>
        <fullName evidence="1">Uncharacterized protein</fullName>
    </submittedName>
</protein>
<accession>A0A7S3RBL7</accession>
<dbReference type="EMBL" id="HBIQ01001933">
    <property type="protein sequence ID" value="CAE0519414.1"/>
    <property type="molecule type" value="Transcribed_RNA"/>
</dbReference>
<name>A0A7S3RBL7_9SPIT</name>